<comment type="caution">
    <text evidence="4">The sequence shown here is derived from an EMBL/GenBank/DDBJ whole genome shotgun (WGS) entry which is preliminary data.</text>
</comment>
<feature type="domain" description="NUMOD4" evidence="2">
    <location>
        <begin position="15"/>
        <end position="50"/>
    </location>
</feature>
<evidence type="ECO:0000259" key="3">
    <source>
        <dbReference type="Pfam" id="PF13392"/>
    </source>
</evidence>
<keyword evidence="5" id="KW-1185">Reference proteome</keyword>
<dbReference type="Gene3D" id="3.90.75.20">
    <property type="match status" value="1"/>
</dbReference>
<dbReference type="Proteomes" id="UP000235994">
    <property type="component" value="Unassembled WGS sequence"/>
</dbReference>
<gene>
    <name evidence="4" type="ORF">C1I89_10325</name>
</gene>
<organism evidence="4 5">
    <name type="scientific">Achromobacter pulmonis</name>
    <dbReference type="NCBI Taxonomy" id="1389932"/>
    <lineage>
        <taxon>Bacteria</taxon>
        <taxon>Pseudomonadati</taxon>
        <taxon>Pseudomonadota</taxon>
        <taxon>Betaproteobacteria</taxon>
        <taxon>Burkholderiales</taxon>
        <taxon>Alcaligenaceae</taxon>
        <taxon>Achromobacter</taxon>
    </lineage>
</organism>
<dbReference type="Pfam" id="PF13392">
    <property type="entry name" value="HNH_3"/>
    <property type="match status" value="1"/>
</dbReference>
<name>A0A2N8KM90_9BURK</name>
<evidence type="ECO:0000313" key="4">
    <source>
        <dbReference type="EMBL" id="PND34567.1"/>
    </source>
</evidence>
<dbReference type="AlphaFoldDB" id="A0A2N8KM90"/>
<feature type="domain" description="HNH nuclease" evidence="3">
    <location>
        <begin position="64"/>
        <end position="108"/>
    </location>
</feature>
<dbReference type="EMBL" id="POQS01000002">
    <property type="protein sequence ID" value="PND34567.1"/>
    <property type="molecule type" value="Genomic_DNA"/>
</dbReference>
<evidence type="ECO:0000313" key="5">
    <source>
        <dbReference type="Proteomes" id="UP000235994"/>
    </source>
</evidence>
<feature type="region of interest" description="Disordered" evidence="1">
    <location>
        <begin position="103"/>
        <end position="126"/>
    </location>
</feature>
<evidence type="ECO:0000259" key="2">
    <source>
        <dbReference type="Pfam" id="PF07463"/>
    </source>
</evidence>
<protein>
    <recommendedName>
        <fullName evidence="6">HNH nuclease domain-containing protein</fullName>
    </recommendedName>
</protein>
<evidence type="ECO:0000256" key="1">
    <source>
        <dbReference type="SAM" id="MobiDB-lite"/>
    </source>
</evidence>
<evidence type="ECO:0008006" key="6">
    <source>
        <dbReference type="Google" id="ProtNLM"/>
    </source>
</evidence>
<dbReference type="InterPro" id="IPR003615">
    <property type="entry name" value="HNH_nuc"/>
</dbReference>
<dbReference type="InterPro" id="IPR010902">
    <property type="entry name" value="NUMOD4"/>
</dbReference>
<proteinExistence type="predicted"/>
<dbReference type="GO" id="GO:0016788">
    <property type="term" value="F:hydrolase activity, acting on ester bonds"/>
    <property type="evidence" value="ECO:0007669"/>
    <property type="project" value="InterPro"/>
</dbReference>
<dbReference type="SUPFAM" id="SSF54060">
    <property type="entry name" value="His-Me finger endonucleases"/>
    <property type="match status" value="1"/>
</dbReference>
<reference evidence="4 5" key="1">
    <citation type="submission" date="2018-01" db="EMBL/GenBank/DDBJ databases">
        <title>The draft genome of an aniline degradation strain ANB-1.</title>
        <authorList>
            <person name="Zhang L."/>
            <person name="Jiang J."/>
        </authorList>
    </citation>
    <scope>NUCLEOTIDE SEQUENCE [LARGE SCALE GENOMIC DNA]</scope>
    <source>
        <strain evidence="4 5">ANB-1</strain>
    </source>
</reference>
<dbReference type="InterPro" id="IPR044925">
    <property type="entry name" value="His-Me_finger_sf"/>
</dbReference>
<accession>A0A2N8KM90</accession>
<sequence length="175" mass="19365">MALHTGPRRIFMDVVWKPIPGFPRYSASNTGLVRSEKRPVSTFPDRKGYLKVKVAQGDGRRVGRLVHRLVALAHLGNIPDGLVVCHINGDKTDNAVSNLRISTSSENELDKRSHGTAPVGSNHPRSKLTETEVLEIRAMHAKRTPGRSAAALGRKYGVSGDTVWRIVHRELWAHI</sequence>
<dbReference type="Pfam" id="PF07463">
    <property type="entry name" value="NUMOD4"/>
    <property type="match status" value="1"/>
</dbReference>